<gene>
    <name evidence="2" type="ORF">APUU_70307S</name>
</gene>
<feature type="transmembrane region" description="Helical" evidence="1">
    <location>
        <begin position="514"/>
        <end position="532"/>
    </location>
</feature>
<organism evidence="2 3">
    <name type="scientific">Aspergillus puulaauensis</name>
    <dbReference type="NCBI Taxonomy" id="1220207"/>
    <lineage>
        <taxon>Eukaryota</taxon>
        <taxon>Fungi</taxon>
        <taxon>Dikarya</taxon>
        <taxon>Ascomycota</taxon>
        <taxon>Pezizomycotina</taxon>
        <taxon>Eurotiomycetes</taxon>
        <taxon>Eurotiomycetidae</taxon>
        <taxon>Eurotiales</taxon>
        <taxon>Aspergillaceae</taxon>
        <taxon>Aspergillus</taxon>
    </lineage>
</organism>
<dbReference type="Proteomes" id="UP000654913">
    <property type="component" value="Chromosome 7"/>
</dbReference>
<evidence type="ECO:0000313" key="3">
    <source>
        <dbReference type="Proteomes" id="UP000654913"/>
    </source>
</evidence>
<dbReference type="AlphaFoldDB" id="A0A7R8AS28"/>
<feature type="transmembrane region" description="Helical" evidence="1">
    <location>
        <begin position="176"/>
        <end position="201"/>
    </location>
</feature>
<accession>A0A7R8AS28</accession>
<evidence type="ECO:0000256" key="1">
    <source>
        <dbReference type="SAM" id="Phobius"/>
    </source>
</evidence>
<dbReference type="OrthoDB" id="4957230at2759"/>
<reference evidence="2" key="2">
    <citation type="submission" date="2021-02" db="EMBL/GenBank/DDBJ databases">
        <title>Aspergillus puulaauensis MK2 genome sequence.</title>
        <authorList>
            <person name="Futagami T."/>
            <person name="Mori K."/>
            <person name="Kadooka C."/>
            <person name="Tanaka T."/>
        </authorList>
    </citation>
    <scope>NUCLEOTIDE SEQUENCE</scope>
    <source>
        <strain evidence="2">MK2</strain>
    </source>
</reference>
<dbReference type="KEGG" id="apuu:APUU_70307S"/>
<keyword evidence="1" id="KW-0472">Membrane</keyword>
<feature type="transmembrane region" description="Helical" evidence="1">
    <location>
        <begin position="426"/>
        <end position="444"/>
    </location>
</feature>
<feature type="transmembrane region" description="Helical" evidence="1">
    <location>
        <begin position="481"/>
        <end position="502"/>
    </location>
</feature>
<protein>
    <submittedName>
        <fullName evidence="2">Uncharacterized protein</fullName>
    </submittedName>
</protein>
<feature type="transmembrane region" description="Helical" evidence="1">
    <location>
        <begin position="247"/>
        <end position="267"/>
    </location>
</feature>
<dbReference type="EMBL" id="AP024449">
    <property type="protein sequence ID" value="BCS28737.1"/>
    <property type="molecule type" value="Genomic_DNA"/>
</dbReference>
<keyword evidence="1" id="KW-0812">Transmembrane</keyword>
<reference evidence="2" key="1">
    <citation type="submission" date="2021-01" db="EMBL/GenBank/DDBJ databases">
        <authorList>
            <consortium name="Aspergillus puulaauensis MK2 genome sequencing consortium"/>
            <person name="Kazuki M."/>
            <person name="Futagami T."/>
        </authorList>
    </citation>
    <scope>NUCLEOTIDE SEQUENCE</scope>
    <source>
        <strain evidence="2">MK2</strain>
    </source>
</reference>
<dbReference type="RefSeq" id="XP_041560923.1">
    <property type="nucleotide sequence ID" value="XM_041695165.1"/>
</dbReference>
<evidence type="ECO:0000313" key="2">
    <source>
        <dbReference type="EMBL" id="BCS28737.1"/>
    </source>
</evidence>
<keyword evidence="1" id="KW-1133">Transmembrane helix</keyword>
<name>A0A7R8AS28_9EURO</name>
<proteinExistence type="predicted"/>
<dbReference type="GeneID" id="64978734"/>
<keyword evidence="3" id="KW-1185">Reference proteome</keyword>
<sequence length="551" mass="62894">MADEKSCEVQESPSPSHPARMVRAVQRFILHWSPVGRNQNRRADKELCGVWRTPTGNADIASVVTDELPDSLEECALEEEPLRHWMRRHCRVSGDEESTAKVSAQMQPEETLPDVPPAVQSLLAALNMTALELELRQLSELDFLHQADKKKLRRLAQAITAKTRMWRQGFKGTVSVWYRLLVQAFFALLVFLLLIGTVAAFMRDERAYNARMIGPRVIALVQLFYIWKYEFHTLWLLYSWSLERVLGAAIGNLSYFLAAVSPVIGAASEKQLFKMTVLAFSIVWQIGVQFWDAVWNEGERWAARYRIRRRLKHQSQPKNYEIKSDSEKVYSKILQTIRTSQSYQEDIAAGGYSPASYDVSLRIRVERLLLFANKYALGRAADQDFQLFSGMLEEFVNVFLDYESCLRPPGVEYVDNGYKAPRGPKIVLVGAATVIFVVSCYSFKDQELTFNTVVPYSVVVLIKQSLAAWKRYYSVRAANRMFSNMVAFNIWAFFLVSLPLLIDEQVFDSDLCMAVLTLAMTFATCFLTEPIAPTIQNLMELAFPHQFSGKS</sequence>